<feature type="chain" id="PRO_5013292278" description="diguanylate cyclase" evidence="4">
    <location>
        <begin position="41"/>
        <end position="490"/>
    </location>
</feature>
<sequence>MAGRIHKSRCHQHRYPLYHSILSCLLLLLPAFCVSGPARAGTVALTTAEQAYLNSHPVITYCADPDWEPFEVITADGQHVGIAADLLRLAAERAGVHLQLVITRSWDETLAASKSGRCTLLSFLNQSPAREQWLTFTDPLFIDSNVFITREEHPFITDPHALSGESIVLPYGTSIEERMRTDYPNIGMITVNDEKTAIEMVDARQAAMTMRSLIIAAYTIRAQGYFNLKIAGQVPNYENRLRIGVAKDQTILRDILNKGIASITPVEREAIINRFVSINIETGIDSTMIIRIVAVAGVLVLLVLFYALHQRALGIRLRQAARTDALTGLANRTCLNELFPTEITRAHSTGKPLSVILLDIDHFKAVNDQFGHLAGDQVIIGVATLIRQSLRASDLAVRWGGEELLVLCRDTPPHAALSLAERVRQAVEQHPFGAPPHVTVSLGVASLWPDEQGDSLLQRADDALYHSKRAGRNRVTIDHDDHAGSARNCL</sequence>
<dbReference type="CDD" id="cd01949">
    <property type="entry name" value="GGDEF"/>
    <property type="match status" value="1"/>
</dbReference>
<evidence type="ECO:0000259" key="5">
    <source>
        <dbReference type="PROSITE" id="PS50887"/>
    </source>
</evidence>
<dbReference type="CDD" id="cd13708">
    <property type="entry name" value="PBP2_BvgS_like_1"/>
    <property type="match status" value="1"/>
</dbReference>
<dbReference type="InterPro" id="IPR000160">
    <property type="entry name" value="GGDEF_dom"/>
</dbReference>
<dbReference type="STRING" id="80876.SAMN05421779_104295"/>
<dbReference type="PANTHER" id="PTHR45138:SF9">
    <property type="entry name" value="DIGUANYLATE CYCLASE DGCM-RELATED"/>
    <property type="match status" value="1"/>
</dbReference>
<reference evidence="6 7" key="1">
    <citation type="submission" date="2017-01" db="EMBL/GenBank/DDBJ databases">
        <authorList>
            <person name="Mah S.A."/>
            <person name="Swanson W.J."/>
            <person name="Moy G.W."/>
            <person name="Vacquier V.D."/>
        </authorList>
    </citation>
    <scope>NUCLEOTIDE SEQUENCE [LARGE SCALE GENOMIC DNA]</scope>
    <source>
        <strain evidence="6 7">DSM 11589</strain>
    </source>
</reference>
<dbReference type="Pfam" id="PF00497">
    <property type="entry name" value="SBP_bac_3"/>
    <property type="match status" value="1"/>
</dbReference>
<evidence type="ECO:0000256" key="1">
    <source>
        <dbReference type="ARBA" id="ARBA00012528"/>
    </source>
</evidence>
<protein>
    <recommendedName>
        <fullName evidence="1">diguanylate cyclase</fullName>
        <ecNumber evidence="1">2.7.7.65</ecNumber>
    </recommendedName>
</protein>
<evidence type="ECO:0000313" key="7">
    <source>
        <dbReference type="Proteomes" id="UP000185678"/>
    </source>
</evidence>
<dbReference type="SUPFAM" id="SSF53850">
    <property type="entry name" value="Periplasmic binding protein-like II"/>
    <property type="match status" value="1"/>
</dbReference>
<dbReference type="AlphaFoldDB" id="A0A1N7MRC2"/>
<dbReference type="EC" id="2.7.7.65" evidence="1"/>
<dbReference type="Proteomes" id="UP000185678">
    <property type="component" value="Unassembled WGS sequence"/>
</dbReference>
<dbReference type="Pfam" id="PF00990">
    <property type="entry name" value="GGDEF"/>
    <property type="match status" value="1"/>
</dbReference>
<dbReference type="NCBIfam" id="TIGR00254">
    <property type="entry name" value="GGDEF"/>
    <property type="match status" value="1"/>
</dbReference>
<dbReference type="PROSITE" id="PS50887">
    <property type="entry name" value="GGDEF"/>
    <property type="match status" value="1"/>
</dbReference>
<name>A0A1N7MRC2_9PROT</name>
<dbReference type="InterPro" id="IPR043128">
    <property type="entry name" value="Rev_trsase/Diguanyl_cyclase"/>
</dbReference>
<feature type="domain" description="GGDEF" evidence="5">
    <location>
        <begin position="351"/>
        <end position="480"/>
    </location>
</feature>
<dbReference type="PANTHER" id="PTHR45138">
    <property type="entry name" value="REGULATORY COMPONENTS OF SENSORY TRANSDUCTION SYSTEM"/>
    <property type="match status" value="1"/>
</dbReference>
<keyword evidence="4" id="KW-0732">Signal</keyword>
<dbReference type="FunFam" id="3.30.70.270:FF:000001">
    <property type="entry name" value="Diguanylate cyclase domain protein"/>
    <property type="match status" value="1"/>
</dbReference>
<evidence type="ECO:0000256" key="4">
    <source>
        <dbReference type="SAM" id="SignalP"/>
    </source>
</evidence>
<dbReference type="SUPFAM" id="SSF55073">
    <property type="entry name" value="Nucleotide cyclase"/>
    <property type="match status" value="1"/>
</dbReference>
<dbReference type="Gene3D" id="3.40.190.10">
    <property type="entry name" value="Periplasmic binding protein-like II"/>
    <property type="match status" value="2"/>
</dbReference>
<dbReference type="GO" id="GO:0005886">
    <property type="term" value="C:plasma membrane"/>
    <property type="evidence" value="ECO:0007669"/>
    <property type="project" value="TreeGrafter"/>
</dbReference>
<accession>A0A1N7MRC2</accession>
<organism evidence="6 7">
    <name type="scientific">Insolitispirillum peregrinum</name>
    <dbReference type="NCBI Taxonomy" id="80876"/>
    <lineage>
        <taxon>Bacteria</taxon>
        <taxon>Pseudomonadati</taxon>
        <taxon>Pseudomonadota</taxon>
        <taxon>Alphaproteobacteria</taxon>
        <taxon>Rhodospirillales</taxon>
        <taxon>Novispirillaceae</taxon>
        <taxon>Insolitispirillum</taxon>
    </lineage>
</organism>
<feature type="signal peptide" evidence="4">
    <location>
        <begin position="1"/>
        <end position="40"/>
    </location>
</feature>
<dbReference type="GO" id="GO:1902201">
    <property type="term" value="P:negative regulation of bacterial-type flagellum-dependent cell motility"/>
    <property type="evidence" value="ECO:0007669"/>
    <property type="project" value="TreeGrafter"/>
</dbReference>
<dbReference type="InterPro" id="IPR050469">
    <property type="entry name" value="Diguanylate_Cyclase"/>
</dbReference>
<keyword evidence="7" id="KW-1185">Reference proteome</keyword>
<dbReference type="EMBL" id="FTOA01000004">
    <property type="protein sequence ID" value="SIS88612.1"/>
    <property type="molecule type" value="Genomic_DNA"/>
</dbReference>
<keyword evidence="3" id="KW-1133">Transmembrane helix</keyword>
<proteinExistence type="predicted"/>
<keyword evidence="3" id="KW-0812">Transmembrane</keyword>
<dbReference type="OrthoDB" id="9812260at2"/>
<dbReference type="GO" id="GO:0043709">
    <property type="term" value="P:cell adhesion involved in single-species biofilm formation"/>
    <property type="evidence" value="ECO:0007669"/>
    <property type="project" value="TreeGrafter"/>
</dbReference>
<dbReference type="Gene3D" id="3.30.70.270">
    <property type="match status" value="1"/>
</dbReference>
<dbReference type="InterPro" id="IPR029787">
    <property type="entry name" value="Nucleotide_cyclase"/>
</dbReference>
<dbReference type="SMART" id="SM00062">
    <property type="entry name" value="PBPb"/>
    <property type="match status" value="1"/>
</dbReference>
<keyword evidence="3" id="KW-0472">Membrane</keyword>
<evidence type="ECO:0000256" key="3">
    <source>
        <dbReference type="SAM" id="Phobius"/>
    </source>
</evidence>
<feature type="transmembrane region" description="Helical" evidence="3">
    <location>
        <begin position="288"/>
        <end position="308"/>
    </location>
</feature>
<evidence type="ECO:0000256" key="2">
    <source>
        <dbReference type="ARBA" id="ARBA00034247"/>
    </source>
</evidence>
<evidence type="ECO:0000313" key="6">
    <source>
        <dbReference type="EMBL" id="SIS88612.1"/>
    </source>
</evidence>
<dbReference type="InterPro" id="IPR001638">
    <property type="entry name" value="Solute-binding_3/MltF_N"/>
</dbReference>
<comment type="catalytic activity">
    <reaction evidence="2">
        <text>2 GTP = 3',3'-c-di-GMP + 2 diphosphate</text>
        <dbReference type="Rhea" id="RHEA:24898"/>
        <dbReference type="ChEBI" id="CHEBI:33019"/>
        <dbReference type="ChEBI" id="CHEBI:37565"/>
        <dbReference type="ChEBI" id="CHEBI:58805"/>
        <dbReference type="EC" id="2.7.7.65"/>
    </reaction>
</comment>
<dbReference type="GO" id="GO:0052621">
    <property type="term" value="F:diguanylate cyclase activity"/>
    <property type="evidence" value="ECO:0007669"/>
    <property type="project" value="UniProtKB-EC"/>
</dbReference>
<gene>
    <name evidence="6" type="ORF">SAMN05421779_104295</name>
</gene>
<dbReference type="SMART" id="SM00267">
    <property type="entry name" value="GGDEF"/>
    <property type="match status" value="1"/>
</dbReference>